<keyword evidence="3" id="KW-1185">Reference proteome</keyword>
<organism evidence="2 3">
    <name type="scientific">Alteromonas confluentis</name>
    <dbReference type="NCBI Taxonomy" id="1656094"/>
    <lineage>
        <taxon>Bacteria</taxon>
        <taxon>Pseudomonadati</taxon>
        <taxon>Pseudomonadota</taxon>
        <taxon>Gammaproteobacteria</taxon>
        <taxon>Alteromonadales</taxon>
        <taxon>Alteromonadaceae</taxon>
        <taxon>Alteromonas/Salinimonas group</taxon>
        <taxon>Alteromonas</taxon>
    </lineage>
</organism>
<evidence type="ECO:0000313" key="2">
    <source>
        <dbReference type="EMBL" id="OFC72522.1"/>
    </source>
</evidence>
<dbReference type="AlphaFoldDB" id="A0A1E7ZGF8"/>
<dbReference type="RefSeq" id="WP_070123436.1">
    <property type="nucleotide sequence ID" value="NZ_MDHN01000004.1"/>
</dbReference>
<evidence type="ECO:0000313" key="3">
    <source>
        <dbReference type="Proteomes" id="UP000175691"/>
    </source>
</evidence>
<feature type="signal peptide" evidence="1">
    <location>
        <begin position="1"/>
        <end position="17"/>
    </location>
</feature>
<accession>A0A1E7ZGF8</accession>
<feature type="chain" id="PRO_5009209863" description="DUF4440 domain-containing protein" evidence="1">
    <location>
        <begin position="18"/>
        <end position="155"/>
    </location>
</feature>
<sequence length="155" mass="17408">MKFVIAVLLVFSTTAYGSYTTDEAEIIALLEKESTSWRQGDLEAHAECWNIQPYSRILVSEVNGTVRDIPPQIMVSPPPGAAGQGGTFEHSDYRFSVVGDSAWVSHHEVATASDGDKTYSYEIRLLERFNNEWKLVGQSIHIYDYGWDEGLMMPD</sequence>
<name>A0A1E7ZGF8_9ALTE</name>
<gene>
    <name evidence="2" type="ORF">BFC18_02930</name>
</gene>
<reference evidence="2 3" key="1">
    <citation type="submission" date="2016-08" db="EMBL/GenBank/DDBJ databases">
        <authorList>
            <person name="Seilhamer J.J."/>
        </authorList>
    </citation>
    <scope>NUCLEOTIDE SEQUENCE [LARGE SCALE GENOMIC DNA]</scope>
    <source>
        <strain evidence="2 3">KCTC 42603</strain>
    </source>
</reference>
<dbReference type="EMBL" id="MDHN01000004">
    <property type="protein sequence ID" value="OFC72522.1"/>
    <property type="molecule type" value="Genomic_DNA"/>
</dbReference>
<dbReference type="OrthoDB" id="8432779at2"/>
<comment type="caution">
    <text evidence="2">The sequence shown here is derived from an EMBL/GenBank/DDBJ whole genome shotgun (WGS) entry which is preliminary data.</text>
</comment>
<keyword evidence="1" id="KW-0732">Signal</keyword>
<dbReference type="InterPro" id="IPR032710">
    <property type="entry name" value="NTF2-like_dom_sf"/>
</dbReference>
<dbReference type="STRING" id="1656094.BFC18_02930"/>
<dbReference type="Proteomes" id="UP000175691">
    <property type="component" value="Unassembled WGS sequence"/>
</dbReference>
<protein>
    <recommendedName>
        <fullName evidence="4">DUF4440 domain-containing protein</fullName>
    </recommendedName>
</protein>
<dbReference type="SUPFAM" id="SSF54427">
    <property type="entry name" value="NTF2-like"/>
    <property type="match status" value="1"/>
</dbReference>
<dbReference type="Gene3D" id="3.10.450.50">
    <property type="match status" value="1"/>
</dbReference>
<evidence type="ECO:0000256" key="1">
    <source>
        <dbReference type="SAM" id="SignalP"/>
    </source>
</evidence>
<evidence type="ECO:0008006" key="4">
    <source>
        <dbReference type="Google" id="ProtNLM"/>
    </source>
</evidence>
<proteinExistence type="predicted"/>